<reference evidence="3" key="1">
    <citation type="submission" date="2011-12" db="EMBL/GenBank/DDBJ databases">
        <title>Nucleotide Diversity and Divergence in the Loblolly Pine Gene Space.</title>
        <authorList>
            <person name="Neale D.B."/>
            <person name="Wegrzyn J.L."/>
            <person name="Lee J.M."/>
            <person name="Eckert A.J."/>
            <person name="Liechty J.D."/>
            <person name="Stevens K.A."/>
            <person name="Langley C.H."/>
        </authorList>
    </citation>
    <scope>NUCLEOTIDE SEQUENCE</scope>
    <source>
        <strain evidence="3">4547</strain>
        <tissue evidence="3">Megagametophyte</tissue>
    </source>
</reference>
<accession>H9MA07</accession>
<feature type="non-terminal residue" evidence="3">
    <location>
        <position position="1"/>
    </location>
</feature>
<dbReference type="PANTHER" id="PTHR11206">
    <property type="entry name" value="MULTIDRUG RESISTANCE PROTEIN"/>
    <property type="match status" value="1"/>
</dbReference>
<dbReference type="GO" id="GO:0016020">
    <property type="term" value="C:membrane"/>
    <property type="evidence" value="ECO:0007669"/>
    <property type="project" value="InterPro"/>
</dbReference>
<evidence type="ECO:0000313" key="3">
    <source>
        <dbReference type="EMBL" id="AEW07953.1"/>
    </source>
</evidence>
<feature type="transmembrane region" description="Helical" evidence="2">
    <location>
        <begin position="31"/>
        <end position="52"/>
    </location>
</feature>
<evidence type="ECO:0000256" key="1">
    <source>
        <dbReference type="ARBA" id="ARBA00010199"/>
    </source>
</evidence>
<keyword evidence="2" id="KW-0812">Transmembrane</keyword>
<proteinExistence type="inferred from homology"/>
<feature type="non-terminal residue" evidence="3">
    <location>
        <position position="166"/>
    </location>
</feature>
<evidence type="ECO:0000256" key="2">
    <source>
        <dbReference type="SAM" id="Phobius"/>
    </source>
</evidence>
<dbReference type="AlphaFoldDB" id="H9MA07"/>
<comment type="similarity">
    <text evidence="1">Belongs to the multi antimicrobial extrusion (MATE) (TC 2.A.66.1) family.</text>
</comment>
<dbReference type="Pfam" id="PF01554">
    <property type="entry name" value="MatE"/>
    <property type="match status" value="1"/>
</dbReference>
<protein>
    <recommendedName>
        <fullName evidence="4">MATE efflux family protein</fullName>
    </recommendedName>
</protein>
<dbReference type="GO" id="GO:0042910">
    <property type="term" value="F:xenobiotic transmembrane transporter activity"/>
    <property type="evidence" value="ECO:0007669"/>
    <property type="project" value="InterPro"/>
</dbReference>
<evidence type="ECO:0008006" key="4">
    <source>
        <dbReference type="Google" id="ProtNLM"/>
    </source>
</evidence>
<organism evidence="3">
    <name type="scientific">Pinus lambertiana</name>
    <name type="common">Sugar pine</name>
    <dbReference type="NCBI Taxonomy" id="3343"/>
    <lineage>
        <taxon>Eukaryota</taxon>
        <taxon>Viridiplantae</taxon>
        <taxon>Streptophyta</taxon>
        <taxon>Embryophyta</taxon>
        <taxon>Tracheophyta</taxon>
        <taxon>Spermatophyta</taxon>
        <taxon>Pinopsida</taxon>
        <taxon>Pinidae</taxon>
        <taxon>Conifers I</taxon>
        <taxon>Pinales</taxon>
        <taxon>Pinaceae</taxon>
        <taxon>Pinus</taxon>
        <taxon>Pinus subgen. Strobus</taxon>
    </lineage>
</organism>
<sequence>CITKPMMTCSAIAVALHVPINIFLHRLGVKGAALAICWSDFNVVLLLVVYVVKTGIHKTTHEEGWWRLKGCSGGCVALLRLSVASCLMTCLEWWCYEIVMLITGRLPRPQESVSELAIVFNADQILFALMLSLGSCASTRVGNELGGNRPVGAYHAAVVSVGLSVV</sequence>
<name>H9MA07_PINLA</name>
<dbReference type="GO" id="GO:0015297">
    <property type="term" value="F:antiporter activity"/>
    <property type="evidence" value="ECO:0007669"/>
    <property type="project" value="InterPro"/>
</dbReference>
<keyword evidence="2" id="KW-0472">Membrane</keyword>
<feature type="transmembrane region" description="Helical" evidence="2">
    <location>
        <begin position="7"/>
        <end position="25"/>
    </location>
</feature>
<dbReference type="InterPro" id="IPR002528">
    <property type="entry name" value="MATE_fam"/>
</dbReference>
<gene>
    <name evidence="3" type="ORF">0_15186_01</name>
</gene>
<dbReference type="EMBL" id="JQ262061">
    <property type="protein sequence ID" value="AEW07953.1"/>
    <property type="molecule type" value="Genomic_DNA"/>
</dbReference>
<keyword evidence="2" id="KW-1133">Transmembrane helix</keyword>